<dbReference type="Proteomes" id="UP000051886">
    <property type="component" value="Unassembled WGS sequence"/>
</dbReference>
<gene>
    <name evidence="1" type="ORF">IV66_GL002156</name>
</gene>
<proteinExistence type="predicted"/>
<comment type="caution">
    <text evidence="1">The sequence shown here is derived from an EMBL/GenBank/DDBJ whole genome shotgun (WGS) entry which is preliminary data.</text>
</comment>
<sequence length="54" mass="6200">MVQLSLNFFEQYGPKKVDGFTFEGGYTDLITSGDGDFITEDTLWDFKVSREILK</sequence>
<evidence type="ECO:0000313" key="2">
    <source>
        <dbReference type="Proteomes" id="UP000051886"/>
    </source>
</evidence>
<organism evidence="1 2">
    <name type="scientific">Ligilactobacillus pobuzihii</name>
    <dbReference type="NCBI Taxonomy" id="449659"/>
    <lineage>
        <taxon>Bacteria</taxon>
        <taxon>Bacillati</taxon>
        <taxon>Bacillota</taxon>
        <taxon>Bacilli</taxon>
        <taxon>Lactobacillales</taxon>
        <taxon>Lactobacillaceae</taxon>
        <taxon>Ligilactobacillus</taxon>
    </lineage>
</organism>
<dbReference type="AlphaFoldDB" id="A0A0R2LE42"/>
<reference evidence="1 2" key="1">
    <citation type="journal article" date="2015" name="Genome Announc.">
        <title>Expanding the biotechnology potential of lactobacilli through comparative genomics of 213 strains and associated genera.</title>
        <authorList>
            <person name="Sun Z."/>
            <person name="Harris H.M."/>
            <person name="McCann A."/>
            <person name="Guo C."/>
            <person name="Argimon S."/>
            <person name="Zhang W."/>
            <person name="Yang X."/>
            <person name="Jeffery I.B."/>
            <person name="Cooney J.C."/>
            <person name="Kagawa T.F."/>
            <person name="Liu W."/>
            <person name="Song Y."/>
            <person name="Salvetti E."/>
            <person name="Wrobel A."/>
            <person name="Rasinkangas P."/>
            <person name="Parkhill J."/>
            <person name="Rea M.C."/>
            <person name="O'Sullivan O."/>
            <person name="Ritari J."/>
            <person name="Douillard F.P."/>
            <person name="Paul Ross R."/>
            <person name="Yang R."/>
            <person name="Briner A.E."/>
            <person name="Felis G.E."/>
            <person name="de Vos W.M."/>
            <person name="Barrangou R."/>
            <person name="Klaenhammer T.R."/>
            <person name="Caufield P.W."/>
            <person name="Cui Y."/>
            <person name="Zhang H."/>
            <person name="O'Toole P.W."/>
        </authorList>
    </citation>
    <scope>NUCLEOTIDE SEQUENCE [LARGE SCALE GENOMIC DNA]</scope>
    <source>
        <strain evidence="1 2">NBRC 103219</strain>
    </source>
</reference>
<protein>
    <submittedName>
        <fullName evidence="1">Uncharacterized protein</fullName>
    </submittedName>
</protein>
<evidence type="ECO:0000313" key="1">
    <source>
        <dbReference type="EMBL" id="KRN98213.1"/>
    </source>
</evidence>
<dbReference type="EMBL" id="JQCN01000051">
    <property type="protein sequence ID" value="KRN98213.1"/>
    <property type="molecule type" value="Genomic_DNA"/>
</dbReference>
<dbReference type="PATRIC" id="fig|449659.4.peg.2215"/>
<accession>A0A0R2LE42</accession>
<keyword evidence="2" id="KW-1185">Reference proteome</keyword>
<name>A0A0R2LE42_9LACO</name>